<dbReference type="Pfam" id="PF00271">
    <property type="entry name" value="Helicase_C"/>
    <property type="match status" value="1"/>
</dbReference>
<evidence type="ECO:0000313" key="8">
    <source>
        <dbReference type="Proteomes" id="UP000244722"/>
    </source>
</evidence>
<dbReference type="EMBL" id="NESQ01000018">
    <property type="protein sequence ID" value="PUU83006.1"/>
    <property type="molecule type" value="Genomic_DNA"/>
</dbReference>
<dbReference type="GO" id="GO:0016787">
    <property type="term" value="F:hydrolase activity"/>
    <property type="evidence" value="ECO:0007669"/>
    <property type="project" value="UniProtKB-KW"/>
</dbReference>
<dbReference type="AlphaFoldDB" id="A0A2T7A5I5"/>
<dbReference type="InterPro" id="IPR027417">
    <property type="entry name" value="P-loop_NTPase"/>
</dbReference>
<dbReference type="OrthoDB" id="2801544at2759"/>
<keyword evidence="1" id="KW-0547">Nucleotide-binding</keyword>
<comment type="caution">
    <text evidence="7">The sequence shown here is derived from an EMBL/GenBank/DDBJ whole genome shotgun (WGS) entry which is preliminary data.</text>
</comment>
<dbReference type="Pfam" id="PF00176">
    <property type="entry name" value="SNF2-rel_dom"/>
    <property type="match status" value="1"/>
</dbReference>
<feature type="compositionally biased region" description="Basic residues" evidence="5">
    <location>
        <begin position="1"/>
        <end position="12"/>
    </location>
</feature>
<dbReference type="CDD" id="cd18008">
    <property type="entry name" value="DEXDc_SHPRH-like"/>
    <property type="match status" value="1"/>
</dbReference>
<evidence type="ECO:0000313" key="7">
    <source>
        <dbReference type="EMBL" id="PUU83006.1"/>
    </source>
</evidence>
<dbReference type="PROSITE" id="PS51194">
    <property type="entry name" value="HELICASE_CTER"/>
    <property type="match status" value="1"/>
</dbReference>
<feature type="region of interest" description="Disordered" evidence="5">
    <location>
        <begin position="1123"/>
        <end position="1193"/>
    </location>
</feature>
<evidence type="ECO:0000256" key="5">
    <source>
        <dbReference type="SAM" id="MobiDB-lite"/>
    </source>
</evidence>
<feature type="compositionally biased region" description="Low complexity" evidence="5">
    <location>
        <begin position="1176"/>
        <end position="1187"/>
    </location>
</feature>
<dbReference type="CDD" id="cd18793">
    <property type="entry name" value="SF2_C_SNF"/>
    <property type="match status" value="1"/>
</dbReference>
<dbReference type="Proteomes" id="UP000244722">
    <property type="component" value="Unassembled WGS sequence"/>
</dbReference>
<dbReference type="InterPro" id="IPR014001">
    <property type="entry name" value="Helicase_ATP-bd"/>
</dbReference>
<dbReference type="SMART" id="SM00487">
    <property type="entry name" value="DEXDc"/>
    <property type="match status" value="1"/>
</dbReference>
<evidence type="ECO:0000256" key="3">
    <source>
        <dbReference type="ARBA" id="ARBA00022840"/>
    </source>
</evidence>
<dbReference type="GO" id="GO:0005634">
    <property type="term" value="C:nucleus"/>
    <property type="evidence" value="ECO:0007669"/>
    <property type="project" value="TreeGrafter"/>
</dbReference>
<gene>
    <name evidence="7" type="ORF">B9Z19DRAFT_1073621</name>
</gene>
<accession>A0A2T7A5I5</accession>
<keyword evidence="3" id="KW-0067">ATP-binding</keyword>
<proteinExistence type="predicted"/>
<evidence type="ECO:0000256" key="4">
    <source>
        <dbReference type="SAM" id="Coils"/>
    </source>
</evidence>
<dbReference type="PANTHER" id="PTHR45626">
    <property type="entry name" value="TRANSCRIPTION TERMINATION FACTOR 2-RELATED"/>
    <property type="match status" value="1"/>
</dbReference>
<dbReference type="InterPro" id="IPR001650">
    <property type="entry name" value="Helicase_C-like"/>
</dbReference>
<evidence type="ECO:0000259" key="6">
    <source>
        <dbReference type="PROSITE" id="PS51194"/>
    </source>
</evidence>
<sequence length="1193" mass="133736">MPPTRRTPRRGGWKPGTPIKPKKPRIPIELDAAFFATIDLLNDLSSLCAVGSVDLEIPRRPAPGMEAPDGWNWLEIPPIRFPKRSMADNLIHNLIQLASLGVLRCTYVMIGDSTARARIYLLPDDVGRRVIPRDSREISKFRREVLYALDTSKAGWQGLKVEGRKPLVAPGDAHLSLFYLFNTLDSPNPNPKAEWVKDRNTTDLMNRVLKKPIVGMKNPLYGYQKKTVAMMIQRELAPENTQDTRFRCFAGPLGQKYYLDLETTEMLIEPRKYEDVRGGILAEDTGTGKTFICLALILATKYQYSFVPEEYEEPPRLPAIWKHSLGWGEFKDDLGAVNVAKLRAAHAFYEVQPPSRSRSKRYSPSDVREKIYLGTGTIVVCPPNLVDQWKREINIHVEEKALKTLVLVKSSEEIPPVAELLEYDLIIIARPRFDMEEREGRDRAGRRESGGKPLTCRCPYKGATRTADCVCFDRDAVYKSPLMSIRWKRLIVDEGHSMASSSTLMNRGVCVAQRLPVERRWIVSATPVTGLLGMSSGMNIGETEEALEARREQELEERRVAQTNEANDLEKLGRIVCDFLRVRPWALPSEGQSNEYASWKVYISKGFMQRQPGSTDCVRSILQRIMIRHRLKDVEKDVALPPLYHTPVYLEPGFFERLSMNLFLGGIASNAVASERVDKDYMFHPKNRGPLRELTNNLLKRSGFYWMGHSSADVQLMVSVSQRCLADPTKHHSEQDRELLESAIASGSRALDNPVWNACIRNSEMAYSVLHFPKSIVAEWALVREFENPCPIGGKSVQDVQRYVNAHAYDPKLISKLGDKVGVAAADAYLAASTRKNGKSKIASTVVDRRNTPEHSANGAEVKPNPKSILKRCTTPVSTVPEDSPLAKTEIIGTASRKLTYLLDKVLEYHKTEKILIFYESEDVAFYIAQGLEIIGVEYLGYQKNLPSHEKAKYLVTFQFSQTFRVFLMDLSQAAFGLNISAASRVFFVNPVWQPSIEHQALARAHRIGQKRPVYAETLILNHTIEREMWDRRQGMTAAELDLSKGAAANDSKMRDIISSTKFLKADDVEGEVDDSGNPSTSVSSNRFANLKSPQALLGPGKHGGVYSHEGLDDRLRKTYKVPHDRASSLTPMSPDYPDSDSDEIVSDLRVVPPKRRASVASSGAGSSGRKKRRSSNSSSSSAGAAKKAVRFG</sequence>
<dbReference type="InterPro" id="IPR000330">
    <property type="entry name" value="SNF2_N"/>
</dbReference>
<dbReference type="PANTHER" id="PTHR45626:SF51">
    <property type="entry name" value="SNF2-RELATED DOMAIN-CONTAINING PROTEIN"/>
    <property type="match status" value="1"/>
</dbReference>
<dbReference type="InterPro" id="IPR049730">
    <property type="entry name" value="SNF2/RAD54-like_C"/>
</dbReference>
<name>A0A2T7A5I5_TUBBO</name>
<organism evidence="7 8">
    <name type="scientific">Tuber borchii</name>
    <name type="common">White truffle</name>
    <dbReference type="NCBI Taxonomy" id="42251"/>
    <lineage>
        <taxon>Eukaryota</taxon>
        <taxon>Fungi</taxon>
        <taxon>Dikarya</taxon>
        <taxon>Ascomycota</taxon>
        <taxon>Pezizomycotina</taxon>
        <taxon>Pezizomycetes</taxon>
        <taxon>Pezizales</taxon>
        <taxon>Tuberaceae</taxon>
        <taxon>Tuber</taxon>
    </lineage>
</organism>
<dbReference type="Gene3D" id="3.40.50.300">
    <property type="entry name" value="P-loop containing nucleotide triphosphate hydrolases"/>
    <property type="match status" value="2"/>
</dbReference>
<dbReference type="GO" id="GO:0006281">
    <property type="term" value="P:DNA repair"/>
    <property type="evidence" value="ECO:0007669"/>
    <property type="project" value="TreeGrafter"/>
</dbReference>
<keyword evidence="8" id="KW-1185">Reference proteome</keyword>
<feature type="region of interest" description="Disordered" evidence="5">
    <location>
        <begin position="1"/>
        <end position="20"/>
    </location>
</feature>
<dbReference type="STRING" id="42251.A0A2T7A5I5"/>
<feature type="region of interest" description="Disordered" evidence="5">
    <location>
        <begin position="1068"/>
        <end position="1109"/>
    </location>
</feature>
<reference evidence="7 8" key="1">
    <citation type="submission" date="2017-04" db="EMBL/GenBank/DDBJ databases">
        <title>Draft genome sequence of Tuber borchii Vittad., a whitish edible truffle.</title>
        <authorList>
            <consortium name="DOE Joint Genome Institute"/>
            <person name="Murat C."/>
            <person name="Kuo A."/>
            <person name="Barry K.W."/>
            <person name="Clum A."/>
            <person name="Dockter R.B."/>
            <person name="Fauchery L."/>
            <person name="Iotti M."/>
            <person name="Kohler A."/>
            <person name="Labutti K."/>
            <person name="Lindquist E.A."/>
            <person name="Lipzen A."/>
            <person name="Ohm R.A."/>
            <person name="Wang M."/>
            <person name="Grigoriev I.V."/>
            <person name="Zambonelli A."/>
            <person name="Martin F.M."/>
        </authorList>
    </citation>
    <scope>NUCLEOTIDE SEQUENCE [LARGE SCALE GENOMIC DNA]</scope>
    <source>
        <strain evidence="7 8">Tbo3840</strain>
    </source>
</reference>
<feature type="compositionally biased region" description="Polar residues" evidence="5">
    <location>
        <begin position="1077"/>
        <end position="1088"/>
    </location>
</feature>
<keyword evidence="4" id="KW-0175">Coiled coil</keyword>
<evidence type="ECO:0000256" key="1">
    <source>
        <dbReference type="ARBA" id="ARBA00022741"/>
    </source>
</evidence>
<feature type="domain" description="Helicase C-terminal" evidence="6">
    <location>
        <begin position="898"/>
        <end position="1044"/>
    </location>
</feature>
<dbReference type="GO" id="GO:0005524">
    <property type="term" value="F:ATP binding"/>
    <property type="evidence" value="ECO:0007669"/>
    <property type="project" value="UniProtKB-KW"/>
</dbReference>
<dbReference type="SUPFAM" id="SSF52540">
    <property type="entry name" value="P-loop containing nucleoside triphosphate hydrolases"/>
    <property type="match status" value="2"/>
</dbReference>
<feature type="coiled-coil region" evidence="4">
    <location>
        <begin position="544"/>
        <end position="572"/>
    </location>
</feature>
<dbReference type="GO" id="GO:0008094">
    <property type="term" value="F:ATP-dependent activity, acting on DNA"/>
    <property type="evidence" value="ECO:0007669"/>
    <property type="project" value="TreeGrafter"/>
</dbReference>
<evidence type="ECO:0000256" key="2">
    <source>
        <dbReference type="ARBA" id="ARBA00022801"/>
    </source>
</evidence>
<dbReference type="InterPro" id="IPR050628">
    <property type="entry name" value="SNF2_RAD54_helicase_TF"/>
</dbReference>
<keyword evidence="2 7" id="KW-0378">Hydrolase</keyword>
<protein>
    <submittedName>
        <fullName evidence="7">P-loop containing nucleoside triphosphate hydrolase protein</fullName>
    </submittedName>
</protein>